<accession>A0A0C9WSN1</accession>
<reference evidence="2 3" key="1">
    <citation type="submission" date="2014-04" db="EMBL/GenBank/DDBJ databases">
        <authorList>
            <consortium name="DOE Joint Genome Institute"/>
            <person name="Kuo A."/>
            <person name="Kohler A."/>
            <person name="Nagy L.G."/>
            <person name="Floudas D."/>
            <person name="Copeland A."/>
            <person name="Barry K.W."/>
            <person name="Cichocki N."/>
            <person name="Veneault-Fourrey C."/>
            <person name="LaButti K."/>
            <person name="Lindquist E.A."/>
            <person name="Lipzen A."/>
            <person name="Lundell T."/>
            <person name="Morin E."/>
            <person name="Murat C."/>
            <person name="Sun H."/>
            <person name="Tunlid A."/>
            <person name="Henrissat B."/>
            <person name="Grigoriev I.V."/>
            <person name="Hibbett D.S."/>
            <person name="Martin F."/>
            <person name="Nordberg H.P."/>
            <person name="Cantor M.N."/>
            <person name="Hua S.X."/>
        </authorList>
    </citation>
    <scope>NUCLEOTIDE SEQUENCE [LARGE SCALE GENOMIC DNA]</scope>
    <source>
        <strain evidence="2 3">LaAM-08-1</strain>
    </source>
</reference>
<evidence type="ECO:0000313" key="2">
    <source>
        <dbReference type="EMBL" id="KIJ91063.1"/>
    </source>
</evidence>
<feature type="region of interest" description="Disordered" evidence="1">
    <location>
        <begin position="69"/>
        <end position="90"/>
    </location>
</feature>
<dbReference type="Proteomes" id="UP000054477">
    <property type="component" value="Unassembled WGS sequence"/>
</dbReference>
<dbReference type="EMBL" id="KN839061">
    <property type="protein sequence ID" value="KIJ91063.1"/>
    <property type="molecule type" value="Genomic_DNA"/>
</dbReference>
<feature type="compositionally biased region" description="Basic residues" evidence="1">
    <location>
        <begin position="69"/>
        <end position="89"/>
    </location>
</feature>
<reference evidence="3" key="2">
    <citation type="submission" date="2015-01" db="EMBL/GenBank/DDBJ databases">
        <title>Evolutionary Origins and Diversification of the Mycorrhizal Mutualists.</title>
        <authorList>
            <consortium name="DOE Joint Genome Institute"/>
            <consortium name="Mycorrhizal Genomics Consortium"/>
            <person name="Kohler A."/>
            <person name="Kuo A."/>
            <person name="Nagy L.G."/>
            <person name="Floudas D."/>
            <person name="Copeland A."/>
            <person name="Barry K.W."/>
            <person name="Cichocki N."/>
            <person name="Veneault-Fourrey C."/>
            <person name="LaButti K."/>
            <person name="Lindquist E.A."/>
            <person name="Lipzen A."/>
            <person name="Lundell T."/>
            <person name="Morin E."/>
            <person name="Murat C."/>
            <person name="Riley R."/>
            <person name="Ohm R."/>
            <person name="Sun H."/>
            <person name="Tunlid A."/>
            <person name="Henrissat B."/>
            <person name="Grigoriev I.V."/>
            <person name="Hibbett D.S."/>
            <person name="Martin F."/>
        </authorList>
    </citation>
    <scope>NUCLEOTIDE SEQUENCE [LARGE SCALE GENOMIC DNA]</scope>
    <source>
        <strain evidence="3">LaAM-08-1</strain>
    </source>
</reference>
<organism evidence="2 3">
    <name type="scientific">Laccaria amethystina LaAM-08-1</name>
    <dbReference type="NCBI Taxonomy" id="1095629"/>
    <lineage>
        <taxon>Eukaryota</taxon>
        <taxon>Fungi</taxon>
        <taxon>Dikarya</taxon>
        <taxon>Basidiomycota</taxon>
        <taxon>Agaricomycotina</taxon>
        <taxon>Agaricomycetes</taxon>
        <taxon>Agaricomycetidae</taxon>
        <taxon>Agaricales</taxon>
        <taxon>Agaricineae</taxon>
        <taxon>Hydnangiaceae</taxon>
        <taxon>Laccaria</taxon>
    </lineage>
</organism>
<evidence type="ECO:0000256" key="1">
    <source>
        <dbReference type="SAM" id="MobiDB-lite"/>
    </source>
</evidence>
<dbReference type="AlphaFoldDB" id="A0A0C9WSN1"/>
<dbReference type="HOGENOM" id="CLU_2109434_0_0_1"/>
<gene>
    <name evidence="2" type="ORF">K443DRAFT_686307</name>
</gene>
<sequence length="115" mass="13184">MINGGIYATEFLPVEVLNGQNKLFCRRVSSRERVTRREAAAIADDKNMRMQVQNGVENHPDLKRAMLSRKRKSQRTSFKKYKCNSKHSPIHGSSIVCVLESLGVDGHEKRRRKTT</sequence>
<evidence type="ECO:0000313" key="3">
    <source>
        <dbReference type="Proteomes" id="UP000054477"/>
    </source>
</evidence>
<proteinExistence type="predicted"/>
<keyword evidence="3" id="KW-1185">Reference proteome</keyword>
<protein>
    <submittedName>
        <fullName evidence="2">Uncharacterized protein</fullName>
    </submittedName>
</protein>
<name>A0A0C9WSN1_9AGAR</name>